<evidence type="ECO:0000313" key="3">
    <source>
        <dbReference type="Proteomes" id="UP001204144"/>
    </source>
</evidence>
<keyword evidence="3" id="KW-1185">Reference proteome</keyword>
<name>A0AAE3KV52_9BACT</name>
<dbReference type="InterPro" id="IPR008979">
    <property type="entry name" value="Galactose-bd-like_sf"/>
</dbReference>
<accession>A0AAE3KV52</accession>
<feature type="domain" description="IPT/TIG" evidence="1">
    <location>
        <begin position="52"/>
        <end position="125"/>
    </location>
</feature>
<dbReference type="Gene3D" id="2.60.40.10">
    <property type="entry name" value="Immunoglobulins"/>
    <property type="match status" value="1"/>
</dbReference>
<comment type="caution">
    <text evidence="2">The sequence shown here is derived from an EMBL/GenBank/DDBJ whole genome shotgun (WGS) entry which is preliminary data.</text>
</comment>
<organism evidence="2 3">
    <name type="scientific">Lacihabitans soyangensis</name>
    <dbReference type="NCBI Taxonomy" id="869394"/>
    <lineage>
        <taxon>Bacteria</taxon>
        <taxon>Pseudomonadati</taxon>
        <taxon>Bacteroidota</taxon>
        <taxon>Cytophagia</taxon>
        <taxon>Cytophagales</taxon>
        <taxon>Leadbetterellaceae</taxon>
        <taxon>Lacihabitans</taxon>
    </lineage>
</organism>
<dbReference type="SUPFAM" id="SSF81296">
    <property type="entry name" value="E set domains"/>
    <property type="match status" value="1"/>
</dbReference>
<dbReference type="EMBL" id="RJUF01000186">
    <property type="protein sequence ID" value="MCP9765683.1"/>
    <property type="molecule type" value="Genomic_DNA"/>
</dbReference>
<gene>
    <name evidence="2" type="ORF">EGI31_22335</name>
</gene>
<protein>
    <recommendedName>
        <fullName evidence="1">IPT/TIG domain-containing protein</fullName>
    </recommendedName>
</protein>
<dbReference type="Proteomes" id="UP001204144">
    <property type="component" value="Unassembled WGS sequence"/>
</dbReference>
<dbReference type="SUPFAM" id="SSF49785">
    <property type="entry name" value="Galactose-binding domain-like"/>
    <property type="match status" value="1"/>
</dbReference>
<dbReference type="InterPro" id="IPR014756">
    <property type="entry name" value="Ig_E-set"/>
</dbReference>
<reference evidence="2 3" key="1">
    <citation type="submission" date="2018-11" db="EMBL/GenBank/DDBJ databases">
        <title>Novel bacteria species description.</title>
        <authorList>
            <person name="Han J.-H."/>
        </authorList>
    </citation>
    <scope>NUCLEOTIDE SEQUENCE [LARGE SCALE GENOMIC DNA]</scope>
    <source>
        <strain evidence="2 3">KCTC23259</strain>
    </source>
</reference>
<evidence type="ECO:0000313" key="2">
    <source>
        <dbReference type="EMBL" id="MCP9765683.1"/>
    </source>
</evidence>
<dbReference type="InterPro" id="IPR002909">
    <property type="entry name" value="IPT_dom"/>
</dbReference>
<dbReference type="Pfam" id="PF01833">
    <property type="entry name" value="TIG"/>
    <property type="match status" value="1"/>
</dbReference>
<evidence type="ECO:0000259" key="1">
    <source>
        <dbReference type="Pfam" id="PF01833"/>
    </source>
</evidence>
<proteinExistence type="predicted"/>
<sequence>MNQENKKHMKKMHFNNSKLFTLICTILGFSMLIGCEKQDIFGENYDIDFPVPAVSAVSSKSALIGSTIILTGTNLDKVTSVKVGAENAEGKIVEKTSTSLKLQLPRIFSKGAFTVSNVYKQATTSSVTIDPIFPDVEITNYPTVIDRGQVFLIGGSNVDLIQEVMIGETKVRLDPTSQTEKQGIVNTQGVILSGDQTVIKVSKAYGKVINGISGAIAVQNYDPNAVYVAEQPIVIWDFEDGKNPFVNADILPISGINVSKLPKLRDQNYLTVKTDKADGWNKAIGFLTSTNPINLSKFHDPHLTFWINTNGSQGYFQLELQMGGVKSGGHFTPASSSSETDNYNFEKTNGWELRSISLKNFNWENWGSGKLKFNPQGIIESIALGYKQGNGKGFFELNIDQVQITDGPIKPVFTAFNFENNVNPYSGSAKSGINLSNIPSVSGERYLTVKVDNALSWNWTGDIYAGGPINLVNLKNPYISFWVNTNGKSGFFQIETTQNETKWGAGIDDANYLIKTNGWKRMNFSLKALGWGNWGGTSKALDMKGVLDYIKIGFSTGNASGVNYEVNIDDIVISDGAMY</sequence>
<dbReference type="PROSITE" id="PS51257">
    <property type="entry name" value="PROKAR_LIPOPROTEIN"/>
    <property type="match status" value="1"/>
</dbReference>
<dbReference type="InterPro" id="IPR013783">
    <property type="entry name" value="Ig-like_fold"/>
</dbReference>
<dbReference type="AlphaFoldDB" id="A0AAE3KV52"/>